<evidence type="ECO:0000313" key="3">
    <source>
        <dbReference type="Proteomes" id="UP000056750"/>
    </source>
</evidence>
<accession>A0ABN4LS18</accession>
<geneLocation type="plasmid" evidence="2 3">
    <name>pASTE61-200</name>
</geneLocation>
<dbReference type="EMBL" id="CP013927">
    <property type="protein sequence ID" value="AMJ76603.1"/>
    <property type="molecule type" value="Genomic_DNA"/>
</dbReference>
<feature type="transmembrane region" description="Helical" evidence="1">
    <location>
        <begin position="30"/>
        <end position="49"/>
    </location>
</feature>
<evidence type="ECO:0000256" key="1">
    <source>
        <dbReference type="SAM" id="Phobius"/>
    </source>
</evidence>
<gene>
    <name evidence="2" type="ORF">AVL57_00200</name>
</gene>
<evidence type="ECO:0000313" key="2">
    <source>
        <dbReference type="EMBL" id="AMJ76603.1"/>
    </source>
</evidence>
<keyword evidence="1" id="KW-1133">Transmembrane helix</keyword>
<dbReference type="Proteomes" id="UP000056750">
    <property type="component" value="Plasmid pASTE61-200"/>
</dbReference>
<name>A0ABN4LS18_9ALTE</name>
<reference evidence="2 3" key="1">
    <citation type="submission" date="2015-12" db="EMBL/GenBank/DDBJ databases">
        <title>Intraspecies pangenome expansion in the marine bacterium Alteromonas.</title>
        <authorList>
            <person name="Lopez-Perez M."/>
            <person name="Rodriguez-Valera F."/>
        </authorList>
    </citation>
    <scope>NUCLEOTIDE SEQUENCE [LARGE SCALE GENOMIC DNA]</scope>
    <source>
        <strain evidence="2 3">LMG 21861</strain>
        <plasmid evidence="2 3">pASTE61-200</plasmid>
    </source>
</reference>
<keyword evidence="1" id="KW-0472">Membrane</keyword>
<organism evidence="2 3">
    <name type="scientific">Alteromonas stellipolaris</name>
    <dbReference type="NCBI Taxonomy" id="233316"/>
    <lineage>
        <taxon>Bacteria</taxon>
        <taxon>Pseudomonadati</taxon>
        <taxon>Pseudomonadota</taxon>
        <taxon>Gammaproteobacteria</taxon>
        <taxon>Alteromonadales</taxon>
        <taxon>Alteromonadaceae</taxon>
        <taxon>Alteromonas/Salinimonas group</taxon>
        <taxon>Alteromonas</taxon>
    </lineage>
</organism>
<keyword evidence="3" id="KW-1185">Reference proteome</keyword>
<keyword evidence="1" id="KW-0812">Transmembrane</keyword>
<proteinExistence type="predicted"/>
<dbReference type="RefSeq" id="WP_061093644.1">
    <property type="nucleotide sequence ID" value="NZ_CP013927.1"/>
</dbReference>
<protein>
    <submittedName>
        <fullName evidence="2">Uncharacterized protein</fullName>
    </submittedName>
</protein>
<keyword evidence="2" id="KW-0614">Plasmid</keyword>
<sequence>MLGDDLRKLGVFYLGGGWVGFFVDSDKMSMNAAAILFATGVLCYGYGLYLDYKITNASEDEEDHK</sequence>